<keyword evidence="2" id="KW-0560">Oxidoreductase</keyword>
<reference evidence="5" key="1">
    <citation type="journal article" date="2014" name="Front. Microbiol.">
        <title>High frequency of phylogenetically diverse reductive dehalogenase-homologous genes in deep subseafloor sedimentary metagenomes.</title>
        <authorList>
            <person name="Kawai M."/>
            <person name="Futagami T."/>
            <person name="Toyoda A."/>
            <person name="Takaki Y."/>
            <person name="Nishi S."/>
            <person name="Hori S."/>
            <person name="Arai W."/>
            <person name="Tsubouchi T."/>
            <person name="Morono Y."/>
            <person name="Uchiyama I."/>
            <person name="Ito T."/>
            <person name="Fujiyama A."/>
            <person name="Inagaki F."/>
            <person name="Takami H."/>
        </authorList>
    </citation>
    <scope>NUCLEOTIDE SEQUENCE</scope>
    <source>
        <strain evidence="5">Expedition CK06-06</strain>
    </source>
</reference>
<dbReference type="GO" id="GO:0004739">
    <property type="term" value="F:pyruvate dehydrogenase (acetyl-transferring) activity"/>
    <property type="evidence" value="ECO:0007669"/>
    <property type="project" value="TreeGrafter"/>
</dbReference>
<accession>X0SJI6</accession>
<dbReference type="PANTHER" id="PTHR11516">
    <property type="entry name" value="PYRUVATE DEHYDROGENASE E1 COMPONENT, ALPHA SUBUNIT BACTERIAL AND ORGANELLAR"/>
    <property type="match status" value="1"/>
</dbReference>
<dbReference type="InterPro" id="IPR050642">
    <property type="entry name" value="PDH_E1_Alpha_Subunit"/>
</dbReference>
<keyword evidence="3" id="KW-0786">Thiamine pyrophosphate</keyword>
<evidence type="ECO:0000256" key="1">
    <source>
        <dbReference type="ARBA" id="ARBA00001964"/>
    </source>
</evidence>
<dbReference type="InterPro" id="IPR029061">
    <property type="entry name" value="THDP-binding"/>
</dbReference>
<comment type="caution">
    <text evidence="5">The sequence shown here is derived from an EMBL/GenBank/DDBJ whole genome shotgun (WGS) entry which is preliminary data.</text>
</comment>
<feature type="domain" description="Dehydrogenase E1 component" evidence="4">
    <location>
        <begin position="4"/>
        <end position="74"/>
    </location>
</feature>
<evidence type="ECO:0000259" key="4">
    <source>
        <dbReference type="Pfam" id="PF00676"/>
    </source>
</evidence>
<comment type="cofactor">
    <cofactor evidence="1">
        <name>thiamine diphosphate</name>
        <dbReference type="ChEBI" id="CHEBI:58937"/>
    </cofactor>
</comment>
<organism evidence="5">
    <name type="scientific">marine sediment metagenome</name>
    <dbReference type="NCBI Taxonomy" id="412755"/>
    <lineage>
        <taxon>unclassified sequences</taxon>
        <taxon>metagenomes</taxon>
        <taxon>ecological metagenomes</taxon>
    </lineage>
</organism>
<evidence type="ECO:0000313" key="5">
    <source>
        <dbReference type="EMBL" id="GAF81253.1"/>
    </source>
</evidence>
<feature type="non-terminal residue" evidence="5">
    <location>
        <position position="82"/>
    </location>
</feature>
<dbReference type="Gene3D" id="3.40.50.970">
    <property type="match status" value="1"/>
</dbReference>
<dbReference type="AlphaFoldDB" id="X0SJI6"/>
<dbReference type="SUPFAM" id="SSF52518">
    <property type="entry name" value="Thiamin diphosphate-binding fold (THDP-binding)"/>
    <property type="match status" value="1"/>
</dbReference>
<gene>
    <name evidence="5" type="ORF">S01H1_06455</name>
</gene>
<protein>
    <recommendedName>
        <fullName evidence="4">Dehydrogenase E1 component domain-containing protein</fullName>
    </recommendedName>
</protein>
<name>X0SJI6_9ZZZZ</name>
<dbReference type="GO" id="GO:0006086">
    <property type="term" value="P:pyruvate decarboxylation to acetyl-CoA"/>
    <property type="evidence" value="ECO:0007669"/>
    <property type="project" value="TreeGrafter"/>
</dbReference>
<dbReference type="EMBL" id="BARS01003333">
    <property type="protein sequence ID" value="GAF81253.1"/>
    <property type="molecule type" value="Genomic_DNA"/>
</dbReference>
<dbReference type="InterPro" id="IPR001017">
    <property type="entry name" value="DH_E1"/>
</dbReference>
<proteinExistence type="predicted"/>
<dbReference type="PANTHER" id="PTHR11516:SF60">
    <property type="entry name" value="PYRUVATE DEHYDROGENASE E1 COMPONENT SUBUNIT ALPHA"/>
    <property type="match status" value="1"/>
</dbReference>
<dbReference type="Pfam" id="PF00676">
    <property type="entry name" value="E1_dh"/>
    <property type="match status" value="1"/>
</dbReference>
<evidence type="ECO:0000256" key="2">
    <source>
        <dbReference type="ARBA" id="ARBA00023002"/>
    </source>
</evidence>
<sequence>MKGTIKGMLHLCIGQEAVAAGVMSVLKKDEYIVSNHRGHGHFIAKGADIRLMMAELFGKSTGYCKGKGGSMHIADLDLCHLG</sequence>
<evidence type="ECO:0000256" key="3">
    <source>
        <dbReference type="ARBA" id="ARBA00023052"/>
    </source>
</evidence>